<dbReference type="Gene3D" id="3.40.1350.10">
    <property type="match status" value="1"/>
</dbReference>
<protein>
    <recommendedName>
        <fullName evidence="2">UPF0102 protein P4S50_11245</fullName>
    </recommendedName>
</protein>
<dbReference type="CDD" id="cd20736">
    <property type="entry name" value="PoNe_Nuclease"/>
    <property type="match status" value="1"/>
</dbReference>
<keyword evidence="4" id="KW-1185">Reference proteome</keyword>
<dbReference type="EMBL" id="CP120733">
    <property type="protein sequence ID" value="WFD08963.1"/>
    <property type="molecule type" value="Genomic_DNA"/>
</dbReference>
<dbReference type="NCBIfam" id="TIGR00252">
    <property type="entry name" value="YraN family protein"/>
    <property type="match status" value="1"/>
</dbReference>
<evidence type="ECO:0000313" key="4">
    <source>
        <dbReference type="Proteomes" id="UP001222800"/>
    </source>
</evidence>
<evidence type="ECO:0000256" key="2">
    <source>
        <dbReference type="HAMAP-Rule" id="MF_00048"/>
    </source>
</evidence>
<dbReference type="InterPro" id="IPR003509">
    <property type="entry name" value="UPF0102_YraN-like"/>
</dbReference>
<dbReference type="Proteomes" id="UP001222800">
    <property type="component" value="Chromosome"/>
</dbReference>
<dbReference type="SUPFAM" id="SSF52980">
    <property type="entry name" value="Restriction endonuclease-like"/>
    <property type="match status" value="1"/>
</dbReference>
<dbReference type="InterPro" id="IPR011335">
    <property type="entry name" value="Restrct_endonuc-II-like"/>
</dbReference>
<name>A0ABY8E7S9_9FIRM</name>
<dbReference type="RefSeq" id="WP_277730882.1">
    <property type="nucleotide sequence ID" value="NZ_CP120733.1"/>
</dbReference>
<gene>
    <name evidence="3" type="ORF">P4S50_11245</name>
</gene>
<sequence length="117" mass="13638">MNNKEKGILGEKIACNYLIKNNFHILEKNYRTKIGEIDLIALKGNKISFIEVKSRNSINYGYPCEAVNYKKQRKIISTATQYIKYKNINNMDIGFDVIEVYLRNNNINHIENAFCVN</sequence>
<reference evidence="3 4" key="1">
    <citation type="submission" date="2023-03" db="EMBL/GenBank/DDBJ databases">
        <title>Complete genome sequence of Tepidibacter sp. SWIR-1, isolated from a deep-sea hydrothermal vent.</title>
        <authorList>
            <person name="Li X."/>
        </authorList>
    </citation>
    <scope>NUCLEOTIDE SEQUENCE [LARGE SCALE GENOMIC DNA]</scope>
    <source>
        <strain evidence="3 4">SWIR-1</strain>
    </source>
</reference>
<accession>A0ABY8E7S9</accession>
<comment type="similarity">
    <text evidence="1 2">Belongs to the UPF0102 family.</text>
</comment>
<dbReference type="PANTHER" id="PTHR34039">
    <property type="entry name" value="UPF0102 PROTEIN YRAN"/>
    <property type="match status" value="1"/>
</dbReference>
<dbReference type="HAMAP" id="MF_00048">
    <property type="entry name" value="UPF0102"/>
    <property type="match status" value="1"/>
</dbReference>
<proteinExistence type="inferred from homology"/>
<organism evidence="3 4">
    <name type="scientific">Tepidibacter hydrothermalis</name>
    <dbReference type="NCBI Taxonomy" id="3036126"/>
    <lineage>
        <taxon>Bacteria</taxon>
        <taxon>Bacillati</taxon>
        <taxon>Bacillota</taxon>
        <taxon>Clostridia</taxon>
        <taxon>Peptostreptococcales</taxon>
        <taxon>Peptostreptococcaceae</taxon>
        <taxon>Tepidibacter</taxon>
    </lineage>
</organism>
<dbReference type="InterPro" id="IPR011856">
    <property type="entry name" value="tRNA_endonuc-like_dom_sf"/>
</dbReference>
<dbReference type="NCBIfam" id="NF009150">
    <property type="entry name" value="PRK12497.1-3"/>
    <property type="match status" value="1"/>
</dbReference>
<dbReference type="PANTHER" id="PTHR34039:SF1">
    <property type="entry name" value="UPF0102 PROTEIN YRAN"/>
    <property type="match status" value="1"/>
</dbReference>
<evidence type="ECO:0000313" key="3">
    <source>
        <dbReference type="EMBL" id="WFD08963.1"/>
    </source>
</evidence>
<evidence type="ECO:0000256" key="1">
    <source>
        <dbReference type="ARBA" id="ARBA00006738"/>
    </source>
</evidence>
<dbReference type="Pfam" id="PF02021">
    <property type="entry name" value="UPF0102"/>
    <property type="match status" value="1"/>
</dbReference>